<gene>
    <name evidence="1" type="ORF">HUJ06_013202</name>
</gene>
<name>A0A822Z2G8_NELNU</name>
<keyword evidence="2" id="KW-1185">Reference proteome</keyword>
<reference evidence="1 2" key="1">
    <citation type="journal article" date="2020" name="Mol. Biol. Evol.">
        <title>Distinct Expression and Methylation Patterns for Genes with Different Fates following a Single Whole-Genome Duplication in Flowering Plants.</title>
        <authorList>
            <person name="Shi T."/>
            <person name="Rahmani R.S."/>
            <person name="Gugger P.F."/>
            <person name="Wang M."/>
            <person name="Li H."/>
            <person name="Zhang Y."/>
            <person name="Li Z."/>
            <person name="Wang Q."/>
            <person name="Van de Peer Y."/>
            <person name="Marchal K."/>
            <person name="Chen J."/>
        </authorList>
    </citation>
    <scope>NUCLEOTIDE SEQUENCE [LARGE SCALE GENOMIC DNA]</scope>
    <source>
        <tissue evidence="1">Leaf</tissue>
    </source>
</reference>
<evidence type="ECO:0000313" key="2">
    <source>
        <dbReference type="Proteomes" id="UP000607653"/>
    </source>
</evidence>
<evidence type="ECO:0000313" key="1">
    <source>
        <dbReference type="EMBL" id="DAD38880.1"/>
    </source>
</evidence>
<comment type="caution">
    <text evidence="1">The sequence shown here is derived from an EMBL/GenBank/DDBJ whole genome shotgun (WGS) entry which is preliminary data.</text>
</comment>
<protein>
    <submittedName>
        <fullName evidence="1">Uncharacterized protein</fullName>
    </submittedName>
</protein>
<accession>A0A822Z2G8</accession>
<proteinExistence type="predicted"/>
<dbReference type="AlphaFoldDB" id="A0A822Z2G8"/>
<dbReference type="Proteomes" id="UP000607653">
    <property type="component" value="Unassembled WGS sequence"/>
</dbReference>
<organism evidence="1 2">
    <name type="scientific">Nelumbo nucifera</name>
    <name type="common">Sacred lotus</name>
    <dbReference type="NCBI Taxonomy" id="4432"/>
    <lineage>
        <taxon>Eukaryota</taxon>
        <taxon>Viridiplantae</taxon>
        <taxon>Streptophyta</taxon>
        <taxon>Embryophyta</taxon>
        <taxon>Tracheophyta</taxon>
        <taxon>Spermatophyta</taxon>
        <taxon>Magnoliopsida</taxon>
        <taxon>Proteales</taxon>
        <taxon>Nelumbonaceae</taxon>
        <taxon>Nelumbo</taxon>
    </lineage>
</organism>
<sequence length="114" mass="13372">MGFRDMQAFNLAMVAKQGWNILSNLDKGCRWRIGNGQHIRVWDDPWLKEMGNFKDDLPRVEGLEDIVVLYLRILGHKEWDVEMIHELFGPRDASAILNIPLSYATQGDWLIWYL</sequence>
<dbReference type="EMBL" id="DUZY01000005">
    <property type="protein sequence ID" value="DAD38880.1"/>
    <property type="molecule type" value="Genomic_DNA"/>
</dbReference>